<reference evidence="10" key="1">
    <citation type="journal article" date="2015" name="Nat. Plants">
        <title>Genome expansion of Arabis alpina linked with retrotransposition and reduced symmetric DNA methylation.</title>
        <authorList>
            <person name="Willing E.M."/>
            <person name="Rawat V."/>
            <person name="Mandakova T."/>
            <person name="Maumus F."/>
            <person name="James G.V."/>
            <person name="Nordstroem K.J."/>
            <person name="Becker C."/>
            <person name="Warthmann N."/>
            <person name="Chica C."/>
            <person name="Szarzynska B."/>
            <person name="Zytnicki M."/>
            <person name="Albani M.C."/>
            <person name="Kiefer C."/>
            <person name="Bergonzi S."/>
            <person name="Castaings L."/>
            <person name="Mateos J.L."/>
            <person name="Berns M.C."/>
            <person name="Bujdoso N."/>
            <person name="Piofczyk T."/>
            <person name="de Lorenzo L."/>
            <person name="Barrero-Sicilia C."/>
            <person name="Mateos I."/>
            <person name="Piednoel M."/>
            <person name="Hagmann J."/>
            <person name="Chen-Min-Tao R."/>
            <person name="Iglesias-Fernandez R."/>
            <person name="Schuster S.C."/>
            <person name="Alonso-Blanco C."/>
            <person name="Roudier F."/>
            <person name="Carbonero P."/>
            <person name="Paz-Ares J."/>
            <person name="Davis S.J."/>
            <person name="Pecinka A."/>
            <person name="Quesneville H."/>
            <person name="Colot V."/>
            <person name="Lysak M.A."/>
            <person name="Weigel D."/>
            <person name="Coupland G."/>
            <person name="Schneeberger K."/>
        </authorList>
    </citation>
    <scope>NUCLEOTIDE SEQUENCE [LARGE SCALE GENOMIC DNA]</scope>
    <source>
        <strain evidence="10">cv. Pajares</strain>
    </source>
</reference>
<accession>A0A087GGU7</accession>
<keyword evidence="10" id="KW-1185">Reference proteome</keyword>
<evidence type="ECO:0000259" key="8">
    <source>
        <dbReference type="PROSITE" id="PS50303"/>
    </source>
</evidence>
<evidence type="ECO:0000313" key="10">
    <source>
        <dbReference type="Proteomes" id="UP000029120"/>
    </source>
</evidence>
<name>A0A087GGU7_ARAAL</name>
<dbReference type="eggNOG" id="KOG1488">
    <property type="taxonomic scope" value="Eukaryota"/>
</dbReference>
<dbReference type="PROSITE" id="PS50302">
    <property type="entry name" value="PUM"/>
    <property type="match status" value="2"/>
</dbReference>
<protein>
    <recommendedName>
        <fullName evidence="8">PUM-HD domain-containing protein</fullName>
    </recommendedName>
</protein>
<dbReference type="AlphaFoldDB" id="A0A087GGU7"/>
<dbReference type="Pfam" id="PF00806">
    <property type="entry name" value="PUF"/>
    <property type="match status" value="3"/>
</dbReference>
<dbReference type="OrthoDB" id="668540at2759"/>
<keyword evidence="3" id="KW-0677">Repeat</keyword>
<dbReference type="InterPro" id="IPR011989">
    <property type="entry name" value="ARM-like"/>
</dbReference>
<dbReference type="PANTHER" id="PTHR12537:SF119">
    <property type="entry name" value="PUMILIO HOMOLOG 6, CHLOROPLASTIC"/>
    <property type="match status" value="1"/>
</dbReference>
<keyword evidence="7" id="KW-0812">Transmembrane</keyword>
<dbReference type="PROSITE" id="PS50303">
    <property type="entry name" value="PUM_HD"/>
    <property type="match status" value="1"/>
</dbReference>
<evidence type="ECO:0000256" key="1">
    <source>
        <dbReference type="ARBA" id="ARBA00004496"/>
    </source>
</evidence>
<dbReference type="Gene3D" id="1.25.10.10">
    <property type="entry name" value="Leucine-rich Repeat Variant"/>
    <property type="match status" value="1"/>
</dbReference>
<gene>
    <name evidence="9" type="ordered locus">AALP_Aa7g088900</name>
</gene>
<comment type="subcellular location">
    <subcellularLocation>
        <location evidence="1">Cytoplasm</location>
    </subcellularLocation>
</comment>
<evidence type="ECO:0000256" key="4">
    <source>
        <dbReference type="ARBA" id="ARBA00022845"/>
    </source>
</evidence>
<dbReference type="InterPro" id="IPR033133">
    <property type="entry name" value="PUM-HD"/>
</dbReference>
<dbReference type="EMBL" id="CM002875">
    <property type="protein sequence ID" value="KFK29099.1"/>
    <property type="molecule type" value="Genomic_DNA"/>
</dbReference>
<feature type="repeat" description="Pumilio" evidence="6">
    <location>
        <begin position="280"/>
        <end position="315"/>
    </location>
</feature>
<dbReference type="GO" id="GO:0006417">
    <property type="term" value="P:regulation of translation"/>
    <property type="evidence" value="ECO:0007669"/>
    <property type="project" value="UniProtKB-KW"/>
</dbReference>
<keyword evidence="7" id="KW-0472">Membrane</keyword>
<organism evidence="9 10">
    <name type="scientific">Arabis alpina</name>
    <name type="common">Alpine rock-cress</name>
    <dbReference type="NCBI Taxonomy" id="50452"/>
    <lineage>
        <taxon>Eukaryota</taxon>
        <taxon>Viridiplantae</taxon>
        <taxon>Streptophyta</taxon>
        <taxon>Embryophyta</taxon>
        <taxon>Tracheophyta</taxon>
        <taxon>Spermatophyta</taxon>
        <taxon>Magnoliopsida</taxon>
        <taxon>eudicotyledons</taxon>
        <taxon>Gunneridae</taxon>
        <taxon>Pentapetalae</taxon>
        <taxon>rosids</taxon>
        <taxon>malvids</taxon>
        <taxon>Brassicales</taxon>
        <taxon>Brassicaceae</taxon>
        <taxon>Arabideae</taxon>
        <taxon>Arabis</taxon>
    </lineage>
</organism>
<evidence type="ECO:0000256" key="2">
    <source>
        <dbReference type="ARBA" id="ARBA00022490"/>
    </source>
</evidence>
<evidence type="ECO:0000256" key="3">
    <source>
        <dbReference type="ARBA" id="ARBA00022737"/>
    </source>
</evidence>
<evidence type="ECO:0000256" key="5">
    <source>
        <dbReference type="ARBA" id="ARBA00022884"/>
    </source>
</evidence>
<dbReference type="Gramene" id="KFK29099">
    <property type="protein sequence ID" value="KFK29099"/>
    <property type="gene ID" value="AALP_AA7G088900"/>
</dbReference>
<dbReference type="PANTHER" id="PTHR12537">
    <property type="entry name" value="RNA BINDING PROTEIN PUMILIO-RELATED"/>
    <property type="match status" value="1"/>
</dbReference>
<dbReference type="InterPro" id="IPR016024">
    <property type="entry name" value="ARM-type_fold"/>
</dbReference>
<dbReference type="SMART" id="SM00025">
    <property type="entry name" value="Pumilio"/>
    <property type="match status" value="2"/>
</dbReference>
<evidence type="ECO:0000256" key="7">
    <source>
        <dbReference type="SAM" id="Phobius"/>
    </source>
</evidence>
<feature type="transmembrane region" description="Helical" evidence="7">
    <location>
        <begin position="329"/>
        <end position="352"/>
    </location>
</feature>
<evidence type="ECO:0000256" key="6">
    <source>
        <dbReference type="PROSITE-ProRule" id="PRU00317"/>
    </source>
</evidence>
<sequence length="393" mass="45334">MKLTQFPISATNIRLIELVEGFHPTGSLRGYGMKQHLSIIEQVSSRAWRIAEELILGAEMQRSSKTEVVEQLSDTYVLAKTDIPCNIPRYEDIRRPMYMQYCQQSFGQIDQLAPTIHNNAPEFEKDNLKFWRPVRGPSNSNMGRMIGLNYYGVQPNMGIMGSLEGANGLRLCNFLEDLKSGKVLSLVSSQAYDNKVESNCVSFRVDQHGSRFIQQKLENCNPEEKANVFREVLPDACKQMTYWFSNYVIQKMYGCRVIQKVQKSAIDVIEHDQRVCLARELDMHVMRCVRDHNGNHVIQKCIENIPTKKVSSLSSILMAPVLYRYQRPYFYTFIGFLVSLIALKSCMFFLVYRGFWSVQMESWNNCGTNEEKNQDGRMKNMTLKIEEASWLAS</sequence>
<keyword evidence="5" id="KW-0694">RNA-binding</keyword>
<keyword evidence="4" id="KW-0810">Translation regulation</keyword>
<dbReference type="InterPro" id="IPR001313">
    <property type="entry name" value="Pumilio_RNA-bd_rpt"/>
</dbReference>
<keyword evidence="2" id="KW-0963">Cytoplasm</keyword>
<dbReference type="SUPFAM" id="SSF48371">
    <property type="entry name" value="ARM repeat"/>
    <property type="match status" value="1"/>
</dbReference>
<proteinExistence type="predicted"/>
<keyword evidence="7" id="KW-1133">Transmembrane helix</keyword>
<evidence type="ECO:0000313" key="9">
    <source>
        <dbReference type="EMBL" id="KFK29099.1"/>
    </source>
</evidence>
<dbReference type="GO" id="GO:0005737">
    <property type="term" value="C:cytoplasm"/>
    <property type="evidence" value="ECO:0007669"/>
    <property type="project" value="UniProtKB-SubCell"/>
</dbReference>
<dbReference type="Proteomes" id="UP000029120">
    <property type="component" value="Chromosome 7"/>
</dbReference>
<dbReference type="GO" id="GO:0003729">
    <property type="term" value="F:mRNA binding"/>
    <property type="evidence" value="ECO:0007669"/>
    <property type="project" value="TreeGrafter"/>
</dbReference>
<feature type="repeat" description="Pumilio" evidence="6">
    <location>
        <begin position="195"/>
        <end position="230"/>
    </location>
</feature>
<feature type="domain" description="PUM-HD" evidence="8">
    <location>
        <begin position="170"/>
        <end position="393"/>
    </location>
</feature>